<dbReference type="PANTHER" id="PTHR11699">
    <property type="entry name" value="ALDEHYDE DEHYDROGENASE-RELATED"/>
    <property type="match status" value="1"/>
</dbReference>
<organism evidence="7 8">
    <name type="scientific">Homoserinimonas hongtaonis</name>
    <dbReference type="NCBI Taxonomy" id="2079791"/>
    <lineage>
        <taxon>Bacteria</taxon>
        <taxon>Bacillati</taxon>
        <taxon>Actinomycetota</taxon>
        <taxon>Actinomycetes</taxon>
        <taxon>Micrococcales</taxon>
        <taxon>Microbacteriaceae</taxon>
        <taxon>Homoserinimonas</taxon>
    </lineage>
</organism>
<reference evidence="8" key="1">
    <citation type="submission" date="2018-04" db="EMBL/GenBank/DDBJ databases">
        <authorList>
            <person name="Liu S."/>
            <person name="Wang Z."/>
            <person name="Li J."/>
        </authorList>
    </citation>
    <scope>NUCLEOTIDE SEQUENCE [LARGE SCALE GENOMIC DNA]</scope>
    <source>
        <strain evidence="8">S1194</strain>
    </source>
</reference>
<dbReference type="EMBL" id="QEEX01000001">
    <property type="protein sequence ID" value="PWB98048.1"/>
    <property type="molecule type" value="Genomic_DNA"/>
</dbReference>
<dbReference type="InterPro" id="IPR015590">
    <property type="entry name" value="Aldehyde_DH_dom"/>
</dbReference>
<gene>
    <name evidence="7" type="ORF">DF220_09555</name>
</gene>
<feature type="active site" evidence="3">
    <location>
        <position position="327"/>
    </location>
</feature>
<dbReference type="Pfam" id="PF00171">
    <property type="entry name" value="Aldedh"/>
    <property type="match status" value="1"/>
</dbReference>
<comment type="caution">
    <text evidence="7">The sequence shown here is derived from an EMBL/GenBank/DDBJ whole genome shotgun (WGS) entry which is preliminary data.</text>
</comment>
<evidence type="ECO:0000256" key="5">
    <source>
        <dbReference type="SAM" id="MobiDB-lite"/>
    </source>
</evidence>
<evidence type="ECO:0000256" key="2">
    <source>
        <dbReference type="ARBA" id="ARBA00023002"/>
    </source>
</evidence>
<dbReference type="InterPro" id="IPR016162">
    <property type="entry name" value="Ald_DH_N"/>
</dbReference>
<feature type="compositionally biased region" description="Basic residues" evidence="5">
    <location>
        <begin position="1"/>
        <end position="11"/>
    </location>
</feature>
<dbReference type="GO" id="GO:0016620">
    <property type="term" value="F:oxidoreductase activity, acting on the aldehyde or oxo group of donors, NAD or NADP as acceptor"/>
    <property type="evidence" value="ECO:0007669"/>
    <property type="project" value="InterPro"/>
</dbReference>
<evidence type="ECO:0000256" key="4">
    <source>
        <dbReference type="RuleBase" id="RU003345"/>
    </source>
</evidence>
<evidence type="ECO:0000313" key="7">
    <source>
        <dbReference type="EMBL" id="PWB98048.1"/>
    </source>
</evidence>
<dbReference type="InterPro" id="IPR029510">
    <property type="entry name" value="Ald_DH_CS_GLU"/>
</dbReference>
<evidence type="ECO:0000313" key="8">
    <source>
        <dbReference type="Proteomes" id="UP000244978"/>
    </source>
</evidence>
<name>A0A2U1T2H0_9MICO</name>
<dbReference type="FunFam" id="3.40.309.10:FF:000012">
    <property type="entry name" value="Betaine aldehyde dehydrogenase"/>
    <property type="match status" value="1"/>
</dbReference>
<dbReference type="Gene3D" id="3.40.605.10">
    <property type="entry name" value="Aldehyde Dehydrogenase, Chain A, domain 1"/>
    <property type="match status" value="1"/>
</dbReference>
<comment type="similarity">
    <text evidence="1 4">Belongs to the aldehyde dehydrogenase family.</text>
</comment>
<dbReference type="Proteomes" id="UP000244978">
    <property type="component" value="Unassembled WGS sequence"/>
</dbReference>
<dbReference type="PROSITE" id="PS00687">
    <property type="entry name" value="ALDEHYDE_DEHYDR_GLU"/>
    <property type="match status" value="1"/>
</dbReference>
<feature type="region of interest" description="Disordered" evidence="5">
    <location>
        <begin position="1"/>
        <end position="40"/>
    </location>
</feature>
<dbReference type="FunFam" id="3.40.605.10:FF:000007">
    <property type="entry name" value="NAD/NADP-dependent betaine aldehyde dehydrogenase"/>
    <property type="match status" value="1"/>
</dbReference>
<keyword evidence="2 4" id="KW-0560">Oxidoreductase</keyword>
<dbReference type="InterPro" id="IPR016163">
    <property type="entry name" value="Ald_DH_C"/>
</dbReference>
<keyword evidence="8" id="KW-1185">Reference proteome</keyword>
<accession>A0A2U1T2H0</accession>
<evidence type="ECO:0000259" key="6">
    <source>
        <dbReference type="Pfam" id="PF00171"/>
    </source>
</evidence>
<evidence type="ECO:0000256" key="1">
    <source>
        <dbReference type="ARBA" id="ARBA00009986"/>
    </source>
</evidence>
<dbReference type="Gene3D" id="3.40.309.10">
    <property type="entry name" value="Aldehyde Dehydrogenase, Chain A, domain 2"/>
    <property type="match status" value="1"/>
</dbReference>
<sequence length="567" mass="60300">MRQRVSPRRLRPTSSSTRQKTSSLRPGRQARSAATTGATPAMSNCASLLASRPLRASRSPPDFVPTKGPIVTITDTASATGISNLALIGGERRGASDGATIDVINPSNGQVITTIPRLTAADVDDAVAAAKSAFPAWAALEPLQRAKYLDRLADAIEANGEELAALDSLDNGSPLHEMRRDSNVAAAQLRYYAGLVLEAQGATIPSSSERLMYSLRQPYGVVGRISAFNHPLLFTVGKMAGALAAGNTVVTKPSEHTSLSSLAAADIINEIFPPGVINVITGYGHEAGDALVAHPDVQRLAFIGADGTGRMIQRRAAEVGVKHVTLELGGKNPLVIFPDADVDKAIAGALNGMNFTWQGQSCGSTSRLIVHRSLHRRVVDALAEKMEAIRSGMPHDENTDTGAIVNKQQFDKVMKYIEIGKSEGADLVAGGYQVTEGELAQGLFVRPTLFDNVDPYGRLAQEEIFGPVLAAMPFDTYDEALTIANSVQYGLTASAFTQDLRTAHAYARDIQAGYVWINETSRHFLGSGFGGYKNSGIGREENHEEILSWTQAKNVSVLFGDGGPAGH</sequence>
<dbReference type="AlphaFoldDB" id="A0A2U1T2H0"/>
<evidence type="ECO:0000256" key="3">
    <source>
        <dbReference type="PROSITE-ProRule" id="PRU10007"/>
    </source>
</evidence>
<proteinExistence type="inferred from homology"/>
<protein>
    <submittedName>
        <fullName evidence="7">Aldehyde dehydrogenase</fullName>
    </submittedName>
</protein>
<feature type="domain" description="Aldehyde dehydrogenase" evidence="6">
    <location>
        <begin position="97"/>
        <end position="555"/>
    </location>
</feature>
<dbReference type="SUPFAM" id="SSF53720">
    <property type="entry name" value="ALDH-like"/>
    <property type="match status" value="1"/>
</dbReference>
<dbReference type="InterPro" id="IPR016161">
    <property type="entry name" value="Ald_DH/histidinol_DH"/>
</dbReference>